<dbReference type="EMBL" id="CASHSV030000024">
    <property type="protein sequence ID" value="CAJ2642224.1"/>
    <property type="molecule type" value="Genomic_DNA"/>
</dbReference>
<keyword evidence="2" id="KW-1185">Reference proteome</keyword>
<reference evidence="1" key="1">
    <citation type="submission" date="2023-10" db="EMBL/GenBank/DDBJ databases">
        <authorList>
            <person name="Rodriguez Cubillos JULIANA M."/>
            <person name="De Vega J."/>
        </authorList>
    </citation>
    <scope>NUCLEOTIDE SEQUENCE</scope>
</reference>
<evidence type="ECO:0000313" key="1">
    <source>
        <dbReference type="EMBL" id="CAJ2642224.1"/>
    </source>
</evidence>
<name>A0ACB0JB15_TRIPR</name>
<accession>A0ACB0JB15</accession>
<comment type="caution">
    <text evidence="1">The sequence shown here is derived from an EMBL/GenBank/DDBJ whole genome shotgun (WGS) entry which is preliminary data.</text>
</comment>
<sequence length="373" mass="41078">MLAVSPLRSTKDENQGEMESFSITTDEFGDLSDENLLENINFDDFFVGINLDGDILPDLDMDSEMFTEFSASYGEESDINSSAMNKTDEKSYSKNKDKTIYSGRQGSEKTVSKRDEYVVVNPPLQKDGGGKGRKSSSQSKNTQGKRKVKKYRSHRKHLLAREAEAASWNQRRQVYGGVGGKREVMSPWPAAAAAPIMGFPPTPPIPMTPLHHFRPLHVWGHPSIDQSFMHMWPKPHLPHSAPPQPLSWPTAAAPPPPQDPSSWHSHHQLTPNAIIRGTHYFSQPLTTVRSFGCQIPGGIPQHAMHKHKADHAIAAPGPGLAPFDFYPSKESLDAAIGDVLSKPWLPLPLGLKAPALDSVMGELHKQGVSDIPP</sequence>
<protein>
    <submittedName>
        <fullName evidence="1">Uncharacterized protein</fullName>
    </submittedName>
</protein>
<evidence type="ECO:0000313" key="2">
    <source>
        <dbReference type="Proteomes" id="UP001177021"/>
    </source>
</evidence>
<dbReference type="Proteomes" id="UP001177021">
    <property type="component" value="Unassembled WGS sequence"/>
</dbReference>
<organism evidence="1 2">
    <name type="scientific">Trifolium pratense</name>
    <name type="common">Red clover</name>
    <dbReference type="NCBI Taxonomy" id="57577"/>
    <lineage>
        <taxon>Eukaryota</taxon>
        <taxon>Viridiplantae</taxon>
        <taxon>Streptophyta</taxon>
        <taxon>Embryophyta</taxon>
        <taxon>Tracheophyta</taxon>
        <taxon>Spermatophyta</taxon>
        <taxon>Magnoliopsida</taxon>
        <taxon>eudicotyledons</taxon>
        <taxon>Gunneridae</taxon>
        <taxon>Pentapetalae</taxon>
        <taxon>rosids</taxon>
        <taxon>fabids</taxon>
        <taxon>Fabales</taxon>
        <taxon>Fabaceae</taxon>
        <taxon>Papilionoideae</taxon>
        <taxon>50 kb inversion clade</taxon>
        <taxon>NPAAA clade</taxon>
        <taxon>Hologalegina</taxon>
        <taxon>IRL clade</taxon>
        <taxon>Trifolieae</taxon>
        <taxon>Trifolium</taxon>
    </lineage>
</organism>
<gene>
    <name evidence="1" type="ORF">MILVUS5_LOCUS11722</name>
</gene>
<proteinExistence type="predicted"/>